<evidence type="ECO:0000313" key="1">
    <source>
        <dbReference type="EMBL" id="MBX59361.1"/>
    </source>
</evidence>
<proteinExistence type="predicted"/>
<dbReference type="EMBL" id="GGEC01078877">
    <property type="protein sequence ID" value="MBX59361.1"/>
    <property type="molecule type" value="Transcribed_RNA"/>
</dbReference>
<organism evidence="1">
    <name type="scientific">Rhizophora mucronata</name>
    <name type="common">Asiatic mangrove</name>
    <dbReference type="NCBI Taxonomy" id="61149"/>
    <lineage>
        <taxon>Eukaryota</taxon>
        <taxon>Viridiplantae</taxon>
        <taxon>Streptophyta</taxon>
        <taxon>Embryophyta</taxon>
        <taxon>Tracheophyta</taxon>
        <taxon>Spermatophyta</taxon>
        <taxon>Magnoliopsida</taxon>
        <taxon>eudicotyledons</taxon>
        <taxon>Gunneridae</taxon>
        <taxon>Pentapetalae</taxon>
        <taxon>rosids</taxon>
        <taxon>fabids</taxon>
        <taxon>Malpighiales</taxon>
        <taxon>Rhizophoraceae</taxon>
        <taxon>Rhizophora</taxon>
    </lineage>
</organism>
<name>A0A2P2PXB1_RHIMU</name>
<dbReference type="AlphaFoldDB" id="A0A2P2PXB1"/>
<protein>
    <submittedName>
        <fullName evidence="1">Uncharacterized protein</fullName>
    </submittedName>
</protein>
<reference evidence="1" key="1">
    <citation type="submission" date="2018-02" db="EMBL/GenBank/DDBJ databases">
        <title>Rhizophora mucronata_Transcriptome.</title>
        <authorList>
            <person name="Meera S.P."/>
            <person name="Sreeshan A."/>
            <person name="Augustine A."/>
        </authorList>
    </citation>
    <scope>NUCLEOTIDE SEQUENCE</scope>
    <source>
        <tissue evidence="1">Leaf</tissue>
    </source>
</reference>
<sequence length="27" mass="3171">MGWIFSMQTKIFEVKETLKNTNGILIK</sequence>
<accession>A0A2P2PXB1</accession>